<keyword evidence="5" id="KW-1185">Reference proteome</keyword>
<dbReference type="SMART" id="SM00198">
    <property type="entry name" value="SCP"/>
    <property type="match status" value="1"/>
</dbReference>
<feature type="chain" id="PRO_5044742999" description="SCP domain-containing protein" evidence="2">
    <location>
        <begin position="22"/>
        <end position="178"/>
    </location>
</feature>
<accession>A0ABD0VY55</accession>
<dbReference type="AlphaFoldDB" id="A0ABD0VY55"/>
<dbReference type="PROSITE" id="PS01010">
    <property type="entry name" value="CRISP_2"/>
    <property type="match status" value="1"/>
</dbReference>
<dbReference type="Proteomes" id="UP001557470">
    <property type="component" value="Unassembled WGS sequence"/>
</dbReference>
<dbReference type="PRINTS" id="PR00837">
    <property type="entry name" value="V5TPXLIKE"/>
</dbReference>
<evidence type="ECO:0000259" key="3">
    <source>
        <dbReference type="SMART" id="SM00198"/>
    </source>
</evidence>
<reference evidence="4 5" key="1">
    <citation type="submission" date="2024-06" db="EMBL/GenBank/DDBJ databases">
        <authorList>
            <person name="Pan Q."/>
            <person name="Wen M."/>
            <person name="Jouanno E."/>
            <person name="Zahm M."/>
            <person name="Klopp C."/>
            <person name="Cabau C."/>
            <person name="Louis A."/>
            <person name="Berthelot C."/>
            <person name="Parey E."/>
            <person name="Roest Crollius H."/>
            <person name="Montfort J."/>
            <person name="Robinson-Rechavi M."/>
            <person name="Bouchez O."/>
            <person name="Lampietro C."/>
            <person name="Lopez Roques C."/>
            <person name="Donnadieu C."/>
            <person name="Postlethwait J."/>
            <person name="Bobe J."/>
            <person name="Verreycken H."/>
            <person name="Guiguen Y."/>
        </authorList>
    </citation>
    <scope>NUCLEOTIDE SEQUENCE [LARGE SCALE GENOMIC DNA]</scope>
    <source>
        <strain evidence="4">Up_M1</strain>
        <tissue evidence="4">Testis</tissue>
    </source>
</reference>
<comment type="similarity">
    <text evidence="1">Belongs to the CRISP family.</text>
</comment>
<dbReference type="PANTHER" id="PTHR10334">
    <property type="entry name" value="CYSTEINE-RICH SECRETORY PROTEIN-RELATED"/>
    <property type="match status" value="1"/>
</dbReference>
<organism evidence="4 5">
    <name type="scientific">Umbra pygmaea</name>
    <name type="common">Eastern mudminnow</name>
    <dbReference type="NCBI Taxonomy" id="75934"/>
    <lineage>
        <taxon>Eukaryota</taxon>
        <taxon>Metazoa</taxon>
        <taxon>Chordata</taxon>
        <taxon>Craniata</taxon>
        <taxon>Vertebrata</taxon>
        <taxon>Euteleostomi</taxon>
        <taxon>Actinopterygii</taxon>
        <taxon>Neopterygii</taxon>
        <taxon>Teleostei</taxon>
        <taxon>Protacanthopterygii</taxon>
        <taxon>Esociformes</taxon>
        <taxon>Umbridae</taxon>
        <taxon>Umbra</taxon>
    </lineage>
</organism>
<dbReference type="InterPro" id="IPR035940">
    <property type="entry name" value="CAP_sf"/>
</dbReference>
<name>A0ABD0VY55_UMBPY</name>
<evidence type="ECO:0000256" key="1">
    <source>
        <dbReference type="ARBA" id="ARBA00009923"/>
    </source>
</evidence>
<feature type="domain" description="SCP" evidence="3">
    <location>
        <begin position="29"/>
        <end position="171"/>
    </location>
</feature>
<keyword evidence="2" id="KW-0732">Signal</keyword>
<protein>
    <recommendedName>
        <fullName evidence="3">SCP domain-containing protein</fullName>
    </recommendedName>
</protein>
<evidence type="ECO:0000256" key="2">
    <source>
        <dbReference type="SAM" id="SignalP"/>
    </source>
</evidence>
<dbReference type="InterPro" id="IPR014044">
    <property type="entry name" value="CAP_dom"/>
</dbReference>
<comment type="caution">
    <text evidence="4">The sequence shown here is derived from an EMBL/GenBank/DDBJ whole genome shotgun (WGS) entry which is preliminary data.</text>
</comment>
<dbReference type="FunFam" id="3.40.33.10:FF:000005">
    <property type="entry name" value="Cysteine-rich secretory protein 2"/>
    <property type="match status" value="1"/>
</dbReference>
<dbReference type="Gene3D" id="3.40.33.10">
    <property type="entry name" value="CAP"/>
    <property type="match status" value="1"/>
</dbReference>
<dbReference type="EMBL" id="JAGEUA010000011">
    <property type="protein sequence ID" value="KAL0963104.1"/>
    <property type="molecule type" value="Genomic_DNA"/>
</dbReference>
<evidence type="ECO:0000313" key="4">
    <source>
        <dbReference type="EMBL" id="KAL0963104.1"/>
    </source>
</evidence>
<evidence type="ECO:0000313" key="5">
    <source>
        <dbReference type="Proteomes" id="UP001557470"/>
    </source>
</evidence>
<sequence length="178" mass="20520">MIVFICVTGVIALMQPYCSLADVNTSIPTVRSEIVNKHNELRRGVQPPATNMKQMNWDKDAAANALKWANQCRNKESPKKWRKISNSRCGENRYVSSNERPWTEVIQSWYNENKDYSYKFNGPIHGKAVNHYTQVVWANSDMIGCAVAFCPKNKFNYFYVCHYCPPGNVIGRKPYKTK</sequence>
<gene>
    <name evidence="4" type="ORF">UPYG_G00349750</name>
</gene>
<proteinExistence type="inferred from homology"/>
<dbReference type="Pfam" id="PF00188">
    <property type="entry name" value="CAP"/>
    <property type="match status" value="1"/>
</dbReference>
<dbReference type="InterPro" id="IPR018244">
    <property type="entry name" value="Allrgn_V5/Tpx1_CS"/>
</dbReference>
<dbReference type="InterPro" id="IPR001283">
    <property type="entry name" value="CRISP-related"/>
</dbReference>
<feature type="signal peptide" evidence="2">
    <location>
        <begin position="1"/>
        <end position="21"/>
    </location>
</feature>
<dbReference type="SUPFAM" id="SSF55797">
    <property type="entry name" value="PR-1-like"/>
    <property type="match status" value="1"/>
</dbReference>